<comment type="caution">
    <text evidence="2">The sequence shown here is derived from an EMBL/GenBank/DDBJ whole genome shotgun (WGS) entry which is preliminary data.</text>
</comment>
<keyword evidence="3" id="KW-1185">Reference proteome</keyword>
<organism evidence="2 3">
    <name type="scientific">Brassica cretica</name>
    <name type="common">Mustard</name>
    <dbReference type="NCBI Taxonomy" id="69181"/>
    <lineage>
        <taxon>Eukaryota</taxon>
        <taxon>Viridiplantae</taxon>
        <taxon>Streptophyta</taxon>
        <taxon>Embryophyta</taxon>
        <taxon>Tracheophyta</taxon>
        <taxon>Spermatophyta</taxon>
        <taxon>Magnoliopsida</taxon>
        <taxon>eudicotyledons</taxon>
        <taxon>Gunneridae</taxon>
        <taxon>Pentapetalae</taxon>
        <taxon>rosids</taxon>
        <taxon>malvids</taxon>
        <taxon>Brassicales</taxon>
        <taxon>Brassicaceae</taxon>
        <taxon>Brassiceae</taxon>
        <taxon>Brassica</taxon>
    </lineage>
</organism>
<keyword evidence="1" id="KW-0175">Coiled coil</keyword>
<proteinExistence type="predicted"/>
<reference evidence="2 3" key="1">
    <citation type="journal article" date="2020" name="BMC Genomics">
        <title>Intraspecific diversification of the crop wild relative Brassica cretica Lam. using demographic model selection.</title>
        <authorList>
            <person name="Kioukis A."/>
            <person name="Michalopoulou V.A."/>
            <person name="Briers L."/>
            <person name="Pirintsos S."/>
            <person name="Studholme D.J."/>
            <person name="Pavlidis P."/>
            <person name="Sarris P.F."/>
        </authorList>
    </citation>
    <scope>NUCLEOTIDE SEQUENCE [LARGE SCALE GENOMIC DNA]</scope>
    <source>
        <strain evidence="3">cv. PFS-1207/04</strain>
    </source>
</reference>
<accession>A0ABQ7C692</accession>
<evidence type="ECO:0000313" key="2">
    <source>
        <dbReference type="EMBL" id="KAF3547215.1"/>
    </source>
</evidence>
<gene>
    <name evidence="2" type="ORF">DY000_02000858</name>
</gene>
<feature type="coiled-coil region" evidence="1">
    <location>
        <begin position="19"/>
        <end position="49"/>
    </location>
</feature>
<evidence type="ECO:0000313" key="3">
    <source>
        <dbReference type="Proteomes" id="UP000266723"/>
    </source>
</evidence>
<sequence>MEEIIDEFIFKVLVMEERLEVKEVLCSELEKKSKRLEDLLSNEKKLTSQRRKELAKSLVNSAAREGVAGADEGLENGYVQYKV</sequence>
<name>A0ABQ7C692_BRACR</name>
<evidence type="ECO:0000256" key="1">
    <source>
        <dbReference type="SAM" id="Coils"/>
    </source>
</evidence>
<protein>
    <submittedName>
        <fullName evidence="2">Uncharacterized protein</fullName>
    </submittedName>
</protein>
<dbReference type="Proteomes" id="UP000266723">
    <property type="component" value="Unassembled WGS sequence"/>
</dbReference>
<dbReference type="EMBL" id="QGKV02000832">
    <property type="protein sequence ID" value="KAF3547215.1"/>
    <property type="molecule type" value="Genomic_DNA"/>
</dbReference>